<dbReference type="PROSITE" id="PS51805">
    <property type="entry name" value="EPHD"/>
    <property type="match status" value="1"/>
</dbReference>
<sequence length="225" mass="25999">MLLWKAFTSFFKHRFFYPCINLCTVYLTCWFDVNLAEEYNPVDAKWTTERCAVCRWIEDWEYNKIIICIRCQVAVHQECYGVRGEHDFTSWICRACENPQLIRECCLCPVKGGALKPTDIDSLWVHITCAWFQPTVSFANDIKMEPAVGILNIPAQSFMKICVICKQMHGSCAQCCRCATYYHAMCASRAGYRMEVSSLLIEAVVFPIWILKNLVPFVLNHSTLC</sequence>
<evidence type="ECO:0000256" key="3">
    <source>
        <dbReference type="ARBA" id="ARBA00022833"/>
    </source>
</evidence>
<keyword evidence="3" id="KW-0862">Zinc</keyword>
<comment type="caution">
    <text evidence="7">The sequence shown here is derived from an EMBL/GenBank/DDBJ whole genome shotgun (WGS) entry which is preliminary data.</text>
</comment>
<keyword evidence="8" id="KW-1185">Reference proteome</keyword>
<dbReference type="PANTHER" id="PTHR13793:SF132">
    <property type="entry name" value="HISTONE-LYSINE N-METHYLTRANSFERASE ATX5"/>
    <property type="match status" value="1"/>
</dbReference>
<dbReference type="InterPro" id="IPR042011">
    <property type="entry name" value="ATX3/4/5_PHD"/>
</dbReference>
<keyword evidence="1" id="KW-0479">Metal-binding</keyword>
<dbReference type="InterPro" id="IPR050701">
    <property type="entry name" value="Histone_Mod_Regulator"/>
</dbReference>
<dbReference type="InterPro" id="IPR019787">
    <property type="entry name" value="Znf_PHD-finger"/>
</dbReference>
<dbReference type="InterPro" id="IPR011011">
    <property type="entry name" value="Znf_FYVE_PHD"/>
</dbReference>
<organism evidence="7 8">
    <name type="scientific">Platanthera guangdongensis</name>
    <dbReference type="NCBI Taxonomy" id="2320717"/>
    <lineage>
        <taxon>Eukaryota</taxon>
        <taxon>Viridiplantae</taxon>
        <taxon>Streptophyta</taxon>
        <taxon>Embryophyta</taxon>
        <taxon>Tracheophyta</taxon>
        <taxon>Spermatophyta</taxon>
        <taxon>Magnoliopsida</taxon>
        <taxon>Liliopsida</taxon>
        <taxon>Asparagales</taxon>
        <taxon>Orchidaceae</taxon>
        <taxon>Orchidoideae</taxon>
        <taxon>Orchideae</taxon>
        <taxon>Orchidinae</taxon>
        <taxon>Platanthera</taxon>
    </lineage>
</organism>
<dbReference type="SUPFAM" id="SSF57903">
    <property type="entry name" value="FYVE/PHD zinc finger"/>
    <property type="match status" value="1"/>
</dbReference>
<dbReference type="InterPro" id="IPR001965">
    <property type="entry name" value="Znf_PHD"/>
</dbReference>
<evidence type="ECO:0000256" key="4">
    <source>
        <dbReference type="PROSITE-ProRule" id="PRU00146"/>
    </source>
</evidence>
<dbReference type="Pfam" id="PF13831">
    <property type="entry name" value="PHD_2"/>
    <property type="match status" value="1"/>
</dbReference>
<proteinExistence type="predicted"/>
<evidence type="ECO:0000313" key="8">
    <source>
        <dbReference type="Proteomes" id="UP001412067"/>
    </source>
</evidence>
<dbReference type="InterPro" id="IPR019786">
    <property type="entry name" value="Zinc_finger_PHD-type_CS"/>
</dbReference>
<dbReference type="InterPro" id="IPR034732">
    <property type="entry name" value="EPHD"/>
</dbReference>
<dbReference type="PROSITE" id="PS01359">
    <property type="entry name" value="ZF_PHD_1"/>
    <property type="match status" value="1"/>
</dbReference>
<dbReference type="EMBL" id="JBBWWR010000018">
    <property type="protein sequence ID" value="KAK8943819.1"/>
    <property type="molecule type" value="Genomic_DNA"/>
</dbReference>
<evidence type="ECO:0000259" key="6">
    <source>
        <dbReference type="PROSITE" id="PS51805"/>
    </source>
</evidence>
<keyword evidence="2 4" id="KW-0863">Zinc-finger</keyword>
<evidence type="ECO:0000313" key="7">
    <source>
        <dbReference type="EMBL" id="KAK8943819.1"/>
    </source>
</evidence>
<dbReference type="InterPro" id="IPR013083">
    <property type="entry name" value="Znf_RING/FYVE/PHD"/>
</dbReference>
<dbReference type="Gene3D" id="3.30.40.10">
    <property type="entry name" value="Zinc/RING finger domain, C3HC4 (zinc finger)"/>
    <property type="match status" value="2"/>
</dbReference>
<name>A0ABR2LMQ9_9ASPA</name>
<dbReference type="SMART" id="SM00249">
    <property type="entry name" value="PHD"/>
    <property type="match status" value="2"/>
</dbReference>
<accession>A0ABR2LMQ9</accession>
<evidence type="ECO:0000256" key="1">
    <source>
        <dbReference type="ARBA" id="ARBA00022723"/>
    </source>
</evidence>
<dbReference type="Proteomes" id="UP001412067">
    <property type="component" value="Unassembled WGS sequence"/>
</dbReference>
<dbReference type="Pfam" id="PF13832">
    <property type="entry name" value="zf-HC5HC2H_2"/>
    <property type="match status" value="1"/>
</dbReference>
<gene>
    <name evidence="7" type="primary">ATX4</name>
    <name evidence="7" type="ORF">KSP40_PGU002331</name>
</gene>
<dbReference type="PANTHER" id="PTHR13793">
    <property type="entry name" value="PHD FINGER PROTEINS"/>
    <property type="match status" value="1"/>
</dbReference>
<evidence type="ECO:0000256" key="2">
    <source>
        <dbReference type="ARBA" id="ARBA00022771"/>
    </source>
</evidence>
<dbReference type="CDD" id="cd15495">
    <property type="entry name" value="PHD_ATX3_4_5_like"/>
    <property type="match status" value="1"/>
</dbReference>
<dbReference type="PROSITE" id="PS50016">
    <property type="entry name" value="ZF_PHD_2"/>
    <property type="match status" value="1"/>
</dbReference>
<feature type="domain" description="PHD-type" evidence="6">
    <location>
        <begin position="102"/>
        <end position="212"/>
    </location>
</feature>
<feature type="domain" description="PHD-type" evidence="5">
    <location>
        <begin position="48"/>
        <end position="99"/>
    </location>
</feature>
<evidence type="ECO:0000259" key="5">
    <source>
        <dbReference type="PROSITE" id="PS50016"/>
    </source>
</evidence>
<reference evidence="7 8" key="1">
    <citation type="journal article" date="2022" name="Nat. Plants">
        <title>Genomes of leafy and leafless Platanthera orchids illuminate the evolution of mycoheterotrophy.</title>
        <authorList>
            <person name="Li M.H."/>
            <person name="Liu K.W."/>
            <person name="Li Z."/>
            <person name="Lu H.C."/>
            <person name="Ye Q.L."/>
            <person name="Zhang D."/>
            <person name="Wang J.Y."/>
            <person name="Li Y.F."/>
            <person name="Zhong Z.M."/>
            <person name="Liu X."/>
            <person name="Yu X."/>
            <person name="Liu D.K."/>
            <person name="Tu X.D."/>
            <person name="Liu B."/>
            <person name="Hao Y."/>
            <person name="Liao X.Y."/>
            <person name="Jiang Y.T."/>
            <person name="Sun W.H."/>
            <person name="Chen J."/>
            <person name="Chen Y.Q."/>
            <person name="Ai Y."/>
            <person name="Zhai J.W."/>
            <person name="Wu S.S."/>
            <person name="Zhou Z."/>
            <person name="Hsiao Y.Y."/>
            <person name="Wu W.L."/>
            <person name="Chen Y.Y."/>
            <person name="Lin Y.F."/>
            <person name="Hsu J.L."/>
            <person name="Li C.Y."/>
            <person name="Wang Z.W."/>
            <person name="Zhao X."/>
            <person name="Zhong W.Y."/>
            <person name="Ma X.K."/>
            <person name="Ma L."/>
            <person name="Huang J."/>
            <person name="Chen G.Z."/>
            <person name="Huang M.Z."/>
            <person name="Huang L."/>
            <person name="Peng D.H."/>
            <person name="Luo Y.B."/>
            <person name="Zou S.Q."/>
            <person name="Chen S.P."/>
            <person name="Lan S."/>
            <person name="Tsai W.C."/>
            <person name="Van de Peer Y."/>
            <person name="Liu Z.J."/>
        </authorList>
    </citation>
    <scope>NUCLEOTIDE SEQUENCE [LARGE SCALE GENOMIC DNA]</scope>
    <source>
        <strain evidence="7">Lor288</strain>
    </source>
</reference>
<protein>
    <submittedName>
        <fullName evidence="7">Histone-lysine N-methyltransferase ATX4</fullName>
    </submittedName>
</protein>